<keyword evidence="1" id="KW-1133">Transmembrane helix</keyword>
<proteinExistence type="predicted"/>
<dbReference type="OrthoDB" id="2343366at2759"/>
<keyword evidence="1" id="KW-0812">Transmembrane</keyword>
<accession>X6LN37</accession>
<reference evidence="2 3" key="1">
    <citation type="journal article" date="2013" name="Curr. Biol.">
        <title>The Genome of the Foraminiferan Reticulomyxa filosa.</title>
        <authorList>
            <person name="Glockner G."/>
            <person name="Hulsmann N."/>
            <person name="Schleicher M."/>
            <person name="Noegel A.A."/>
            <person name="Eichinger L."/>
            <person name="Gallinger C."/>
            <person name="Pawlowski J."/>
            <person name="Sierra R."/>
            <person name="Euteneuer U."/>
            <person name="Pillet L."/>
            <person name="Moustafa A."/>
            <person name="Platzer M."/>
            <person name="Groth M."/>
            <person name="Szafranski K."/>
            <person name="Schliwa M."/>
        </authorList>
    </citation>
    <scope>NUCLEOTIDE SEQUENCE [LARGE SCALE GENOMIC DNA]</scope>
</reference>
<evidence type="ECO:0000256" key="1">
    <source>
        <dbReference type="SAM" id="Phobius"/>
    </source>
</evidence>
<gene>
    <name evidence="2" type="ORF">RFI_34396</name>
</gene>
<sequence>MGFARAFHSAVQNLQRQDEKIAEESMNVSVKSLTESWEEKNEAIQISQEELKKEEMELNVQNGLKNIAIWLSKMQDIQQKYWRLHLEDILHHLQSDNMDEYLNDLSLNLVDMKNQRYVQIIAKQRAISIAFSFFLPEEFEIECIFLDLCGLKVREADEKKNEEQKKTFEICGSMDIEMVSLVQKKLYLIEQILTTISKSRVNVDVDHISGIFGNTFGHMLQTLGVNLRRFDNEQNRGQIYKHASGFYDDQFIVFTLQQLILEVQDSVVPSKPVLNSNHLEAFVNFIGGKSTISTESASKINMNDLRYLKIHPVGLFGTKEEVIWQLQTLNCISKPMEDMLSSEKNKEYLCTGVYAIINLKDSFLKLNKTPKELASMSRSSSVNIVLFFWPDAESFIDIKRSDSASLFFRVLLEVCPTVCMKISQKELDHFYVNKQKECQEEQSMGGGIQATIKEEQKNDVSYDTKKMQSFPIEKEKNQDGLDTIATSKSAFVIEGARSTILCHCSVLEKETELRLVSFTYSNYKELTNYIKKITQTHRLILWNKTFSTWEKVSIFAKAICPELIKVSNYFFVTYFAFFLLIFAVVNWPGI</sequence>
<organism evidence="2 3">
    <name type="scientific">Reticulomyxa filosa</name>
    <dbReference type="NCBI Taxonomy" id="46433"/>
    <lineage>
        <taxon>Eukaryota</taxon>
        <taxon>Sar</taxon>
        <taxon>Rhizaria</taxon>
        <taxon>Retaria</taxon>
        <taxon>Foraminifera</taxon>
        <taxon>Monothalamids</taxon>
        <taxon>Reticulomyxidae</taxon>
        <taxon>Reticulomyxa</taxon>
    </lineage>
</organism>
<feature type="transmembrane region" description="Helical" evidence="1">
    <location>
        <begin position="569"/>
        <end position="587"/>
    </location>
</feature>
<keyword evidence="1" id="KW-0472">Membrane</keyword>
<dbReference type="EMBL" id="ASPP01034369">
    <property type="protein sequence ID" value="ETO03014.1"/>
    <property type="molecule type" value="Genomic_DNA"/>
</dbReference>
<name>X6LN37_RETFI</name>
<dbReference type="Proteomes" id="UP000023152">
    <property type="component" value="Unassembled WGS sequence"/>
</dbReference>
<keyword evidence="3" id="KW-1185">Reference proteome</keyword>
<comment type="caution">
    <text evidence="2">The sequence shown here is derived from an EMBL/GenBank/DDBJ whole genome shotgun (WGS) entry which is preliminary data.</text>
</comment>
<dbReference type="AlphaFoldDB" id="X6LN37"/>
<protein>
    <submittedName>
        <fullName evidence="2">Uncharacterized protein</fullName>
    </submittedName>
</protein>
<evidence type="ECO:0000313" key="2">
    <source>
        <dbReference type="EMBL" id="ETO03014.1"/>
    </source>
</evidence>
<evidence type="ECO:0000313" key="3">
    <source>
        <dbReference type="Proteomes" id="UP000023152"/>
    </source>
</evidence>